<protein>
    <submittedName>
        <fullName evidence="1">Type III effector</fullName>
    </submittedName>
</protein>
<gene>
    <name evidence="1" type="ORF">A1355_23005</name>
</gene>
<dbReference type="Pfam" id="PF08888">
    <property type="entry name" value="HopJ"/>
    <property type="match status" value="1"/>
</dbReference>
<name>A0A177NVF3_9GAMM</name>
<dbReference type="AlphaFoldDB" id="A0A177NVF3"/>
<dbReference type="InterPro" id="IPR014984">
    <property type="entry name" value="HopJ"/>
</dbReference>
<dbReference type="EMBL" id="LUUK01000091">
    <property type="protein sequence ID" value="OAI21802.1"/>
    <property type="molecule type" value="Genomic_DNA"/>
</dbReference>
<dbReference type="OrthoDB" id="9790826at2"/>
<proteinExistence type="predicted"/>
<organism evidence="1 2">
    <name type="scientific">Methylomonas koyamae</name>
    <dbReference type="NCBI Taxonomy" id="702114"/>
    <lineage>
        <taxon>Bacteria</taxon>
        <taxon>Pseudomonadati</taxon>
        <taxon>Pseudomonadota</taxon>
        <taxon>Gammaproteobacteria</taxon>
        <taxon>Methylococcales</taxon>
        <taxon>Methylococcaceae</taxon>
        <taxon>Methylomonas</taxon>
    </lineage>
</organism>
<sequence length="116" mass="13306">MMLNEFLLKIRDDQPVTFQDSITVISENYHYQPTEFSNGSIEPLLNRAGQNEGSCKLFAFGALQGLTVEQTLSLFGDYYRKDVLEHPDGDDHQNIRRFMRDGWDGIRFSGEVLTAK</sequence>
<dbReference type="STRING" id="702114.A1355_23005"/>
<dbReference type="Gene3D" id="3.20.160.10">
    <property type="entry name" value="vpa0580 domain like"/>
    <property type="match status" value="1"/>
</dbReference>
<dbReference type="InterPro" id="IPR038604">
    <property type="entry name" value="HopJ_sf"/>
</dbReference>
<accession>A0A177NVF3</accession>
<evidence type="ECO:0000313" key="2">
    <source>
        <dbReference type="Proteomes" id="UP000077628"/>
    </source>
</evidence>
<keyword evidence="2" id="KW-1185">Reference proteome</keyword>
<dbReference type="Proteomes" id="UP000077628">
    <property type="component" value="Unassembled WGS sequence"/>
</dbReference>
<reference evidence="2" key="1">
    <citation type="submission" date="2016-03" db="EMBL/GenBank/DDBJ databases">
        <authorList>
            <person name="Heylen K."/>
            <person name="De Vos P."/>
            <person name="Vekeman B."/>
        </authorList>
    </citation>
    <scope>NUCLEOTIDE SEQUENCE [LARGE SCALE GENOMIC DNA]</scope>
    <source>
        <strain evidence="2">R-45383</strain>
    </source>
</reference>
<evidence type="ECO:0000313" key="1">
    <source>
        <dbReference type="EMBL" id="OAI21802.1"/>
    </source>
</evidence>
<comment type="caution">
    <text evidence="1">The sequence shown here is derived from an EMBL/GenBank/DDBJ whole genome shotgun (WGS) entry which is preliminary data.</text>
</comment>